<dbReference type="CDD" id="cd05563">
    <property type="entry name" value="PTS_IIB_ascorbate"/>
    <property type="match status" value="1"/>
</dbReference>
<reference evidence="4 5" key="1">
    <citation type="journal article" date="1992" name="Lakartidningen">
        <title>[Penicillin V and not amoxicillin is the first choice preparation in acute otitis].</title>
        <authorList>
            <person name="Kamme C."/>
            <person name="Lundgren K."/>
            <person name="Prellner K."/>
        </authorList>
    </citation>
    <scope>NUCLEOTIDE SEQUENCE [LARGE SCALE GENOMIC DNA]</scope>
    <source>
        <strain evidence="4 5">PC5538III-lc</strain>
    </source>
</reference>
<organism evidence="4 5">
    <name type="scientific">Brachyspira aalborgi</name>
    <dbReference type="NCBI Taxonomy" id="29522"/>
    <lineage>
        <taxon>Bacteria</taxon>
        <taxon>Pseudomonadati</taxon>
        <taxon>Spirochaetota</taxon>
        <taxon>Spirochaetia</taxon>
        <taxon>Brachyspirales</taxon>
        <taxon>Brachyspiraceae</taxon>
        <taxon>Brachyspira</taxon>
    </lineage>
</organism>
<comment type="caution">
    <text evidence="4">The sequence shown here is derived from an EMBL/GenBank/DDBJ whole genome shotgun (WGS) entry which is preliminary data.</text>
</comment>
<feature type="domain" description="PTS EIIB type-2" evidence="3">
    <location>
        <begin position="2"/>
        <end position="94"/>
    </location>
</feature>
<dbReference type="GO" id="GO:0009401">
    <property type="term" value="P:phosphoenolpyruvate-dependent sugar phosphotransferase system"/>
    <property type="evidence" value="ECO:0007669"/>
    <property type="project" value="UniProtKB-KW"/>
</dbReference>
<evidence type="ECO:0000256" key="1">
    <source>
        <dbReference type="ARBA" id="ARBA00022679"/>
    </source>
</evidence>
<dbReference type="Gene3D" id="3.40.50.2300">
    <property type="match status" value="1"/>
</dbReference>
<accession>A0A5C8EE33</accession>
<protein>
    <submittedName>
        <fullName evidence="4">PTS sugar transporter subunit IIB</fullName>
    </submittedName>
</protein>
<dbReference type="SUPFAM" id="SSF52794">
    <property type="entry name" value="PTS system IIB component-like"/>
    <property type="match status" value="1"/>
</dbReference>
<dbReference type="AlphaFoldDB" id="A0A5C8EE33"/>
<keyword evidence="1" id="KW-0808">Transferase</keyword>
<dbReference type="InterPro" id="IPR013011">
    <property type="entry name" value="PTS_EIIB_2"/>
</dbReference>
<gene>
    <name evidence="4" type="ORF">EPJ69_01515</name>
</gene>
<keyword evidence="4" id="KW-0813">Transport</keyword>
<proteinExistence type="predicted"/>
<evidence type="ECO:0000313" key="4">
    <source>
        <dbReference type="EMBL" id="TXJ34882.1"/>
    </source>
</evidence>
<dbReference type="RefSeq" id="WP_147735642.1">
    <property type="nucleotide sequence ID" value="NZ_SAXX01000003.1"/>
</dbReference>
<keyword evidence="2" id="KW-0598">Phosphotransferase system</keyword>
<keyword evidence="4" id="KW-0762">Sugar transport</keyword>
<dbReference type="InterPro" id="IPR036095">
    <property type="entry name" value="PTS_EIIB-like_sf"/>
</dbReference>
<dbReference type="Pfam" id="PF02302">
    <property type="entry name" value="PTS_IIB"/>
    <property type="match status" value="1"/>
</dbReference>
<dbReference type="GO" id="GO:0008982">
    <property type="term" value="F:protein-N(PI)-phosphohistidine-sugar phosphotransferase activity"/>
    <property type="evidence" value="ECO:0007669"/>
    <property type="project" value="InterPro"/>
</dbReference>
<dbReference type="Proteomes" id="UP000324707">
    <property type="component" value="Unassembled WGS sequence"/>
</dbReference>
<dbReference type="EMBL" id="SAXX01000003">
    <property type="protein sequence ID" value="TXJ34882.1"/>
    <property type="molecule type" value="Genomic_DNA"/>
</dbReference>
<evidence type="ECO:0000256" key="2">
    <source>
        <dbReference type="ARBA" id="ARBA00022683"/>
    </source>
</evidence>
<evidence type="ECO:0000313" key="5">
    <source>
        <dbReference type="Proteomes" id="UP000324707"/>
    </source>
</evidence>
<dbReference type="InterPro" id="IPR003501">
    <property type="entry name" value="PTS_EIIB_2/3"/>
</dbReference>
<evidence type="ECO:0000259" key="3">
    <source>
        <dbReference type="PROSITE" id="PS51099"/>
    </source>
</evidence>
<name>A0A5C8EE33_9SPIR</name>
<sequence length="97" mass="10337">MVKILAVCGMGLGSSFAVEMVAEEVLKDLGVEADISHTTVSDAASIKADIILTSTNFAETLNAYSTGAKIIALYKLTDKTEIKEKLSPVLKELGYLK</sequence>
<dbReference type="PROSITE" id="PS51099">
    <property type="entry name" value="PTS_EIIB_TYPE_2"/>
    <property type="match status" value="1"/>
</dbReference>